<name>A0A8J5IGB8_9STRA</name>
<proteinExistence type="predicted"/>
<reference evidence="1" key="1">
    <citation type="submission" date="2021-01" db="EMBL/GenBank/DDBJ databases">
        <title>Phytophthora aleatoria, a newly-described species from Pinus radiata is distinct from Phytophthora cactorum isolates based on comparative genomics.</title>
        <authorList>
            <person name="Mcdougal R."/>
            <person name="Panda P."/>
            <person name="Williams N."/>
            <person name="Studholme D.J."/>
        </authorList>
    </citation>
    <scope>NUCLEOTIDE SEQUENCE</scope>
    <source>
        <strain evidence="1">NZFS 4037</strain>
    </source>
</reference>
<keyword evidence="2" id="KW-1185">Reference proteome</keyword>
<evidence type="ECO:0000313" key="1">
    <source>
        <dbReference type="EMBL" id="KAG6950455.1"/>
    </source>
</evidence>
<sequence>MVGSEMLAAQHYRTIDRHHYSYGHRLHRRRQLCFTSWSNSTALRYLTRSISREEGGLLSSLQKQFNFLHTRDMEGKISGATSVLSQETSNGAANFVVATIVLDNPMKCYRDGAHFRYSSRMTLKMLKLQMRKLLQFACARLESGQAMHGQPN</sequence>
<comment type="caution">
    <text evidence="1">The sequence shown here is derived from an EMBL/GenBank/DDBJ whole genome shotgun (WGS) entry which is preliminary data.</text>
</comment>
<accession>A0A8J5IGB8</accession>
<dbReference type="AlphaFoldDB" id="A0A8J5IGB8"/>
<evidence type="ECO:0000313" key="2">
    <source>
        <dbReference type="Proteomes" id="UP000709295"/>
    </source>
</evidence>
<gene>
    <name evidence="1" type="ORF">JG688_00014150</name>
</gene>
<dbReference type="EMBL" id="JAENGY010001300">
    <property type="protein sequence ID" value="KAG6950455.1"/>
    <property type="molecule type" value="Genomic_DNA"/>
</dbReference>
<protein>
    <submittedName>
        <fullName evidence="1">Uncharacterized protein</fullName>
    </submittedName>
</protein>
<organism evidence="1 2">
    <name type="scientific">Phytophthora aleatoria</name>
    <dbReference type="NCBI Taxonomy" id="2496075"/>
    <lineage>
        <taxon>Eukaryota</taxon>
        <taxon>Sar</taxon>
        <taxon>Stramenopiles</taxon>
        <taxon>Oomycota</taxon>
        <taxon>Peronosporomycetes</taxon>
        <taxon>Peronosporales</taxon>
        <taxon>Peronosporaceae</taxon>
        <taxon>Phytophthora</taxon>
    </lineage>
</organism>
<dbReference type="Proteomes" id="UP000709295">
    <property type="component" value="Unassembled WGS sequence"/>
</dbReference>